<feature type="compositionally biased region" description="Low complexity" evidence="1">
    <location>
        <begin position="318"/>
        <end position="327"/>
    </location>
</feature>
<feature type="compositionally biased region" description="Basic residues" evidence="1">
    <location>
        <begin position="263"/>
        <end position="272"/>
    </location>
</feature>
<organism evidence="2 3">
    <name type="scientific">Cyclostephanos tholiformis</name>
    <dbReference type="NCBI Taxonomy" id="382380"/>
    <lineage>
        <taxon>Eukaryota</taxon>
        <taxon>Sar</taxon>
        <taxon>Stramenopiles</taxon>
        <taxon>Ochrophyta</taxon>
        <taxon>Bacillariophyta</taxon>
        <taxon>Coscinodiscophyceae</taxon>
        <taxon>Thalassiosirophycidae</taxon>
        <taxon>Stephanodiscales</taxon>
        <taxon>Stephanodiscaceae</taxon>
        <taxon>Cyclostephanos</taxon>
    </lineage>
</organism>
<gene>
    <name evidence="2" type="ORF">ACHAXA_006943</name>
</gene>
<feature type="compositionally biased region" description="Acidic residues" evidence="1">
    <location>
        <begin position="142"/>
        <end position="158"/>
    </location>
</feature>
<sequence length="872" mass="96621">MARGNWQRRIELTDARRAAAKQKKENRRNNGRRRGNSTTSATAGGVGGEPIELSRRLGRWLDGFGWQPCDDDVDRKDYDDEDDDDDDDDADAPPMTDTKKHVANADGDGDADAVVVVDIWTDVCPTGRREYEDEENGNRDRDDDDGHNDDDDNDDWDYDRDVDGRHDAGGGGGGEKSKYDRTRFKRRSKGKAHPNANSRRRQEGNSKVVGGGRDRSSSLASLNDGKRSARGLCAREFFFGGDGCSYSSSYSSSPSSSSSSRQSRQRRQRGRRGRGESIDGVDDGNDGTGGGCSLMHYRQLPRSKCDGQRRVGTTTMESRSSYSSSSSAPMTLSQVLNEKYRHHRHLGGDVAKNGMTAASLPPGIRGAVLKSSYYASPMTAMPDENADARSCIDMIYHTRFLVDGAMAPVTCIGDETGSNVVDDNKGDDDDGDDGRRDANDDDDDENVHIENGRSRVHCALCDILDEGGLPMTSIVYLTIRGVLIYDRNRGGLVVTEQQERFLLFGDPIEDVVMSSSTGGNNNRAKRLCEDDDDYDYSAMERSTQRIHERLTHHVLDEILSYSDVACVAVLPQVCAYWRDEIGTRSPQLWTSLLKRYDWPITSVNGKDDNDEENNYGANDSPSYISRCRKSFVSHYTVARDIRAIAYASKYISGAMSGVNNDIKQRHESAVQIFKGTKGAPVLERDGGENQCIVKVWSEYLDDDTTRPRALAVYKDCTLRLFEVVRGGNNIDGVNHVHVGIKCRQLVCLRVAPPSISRKKDTCEVMSVDLDDRVVACLVEESLERNALVDLVNPWMTVVSREDVVCAGNEGFLEDGSLISHDLRGVILDHLLSGAMGDDSLHEEMREAMHDYLASYDGETSDVLISFRHLAGR</sequence>
<comment type="caution">
    <text evidence="2">The sequence shown here is derived from an EMBL/GenBank/DDBJ whole genome shotgun (WGS) entry which is preliminary data.</text>
</comment>
<dbReference type="InterPro" id="IPR036047">
    <property type="entry name" value="F-box-like_dom_sf"/>
</dbReference>
<feature type="region of interest" description="Disordered" evidence="1">
    <location>
        <begin position="127"/>
        <end position="226"/>
    </location>
</feature>
<feature type="compositionally biased region" description="Basic and acidic residues" evidence="1">
    <location>
        <begin position="159"/>
        <end position="168"/>
    </location>
</feature>
<feature type="region of interest" description="Disordered" evidence="1">
    <location>
        <begin position="248"/>
        <end position="293"/>
    </location>
</feature>
<reference evidence="2 3" key="1">
    <citation type="submission" date="2024-10" db="EMBL/GenBank/DDBJ databases">
        <title>Updated reference genomes for cyclostephanoid diatoms.</title>
        <authorList>
            <person name="Roberts W.R."/>
            <person name="Alverson A.J."/>
        </authorList>
    </citation>
    <scope>NUCLEOTIDE SEQUENCE [LARGE SCALE GENOMIC DNA]</scope>
    <source>
        <strain evidence="2 3">AJA228-03</strain>
    </source>
</reference>
<feature type="compositionally biased region" description="Acidic residues" evidence="1">
    <location>
        <begin position="79"/>
        <end position="91"/>
    </location>
</feature>
<dbReference type="AlphaFoldDB" id="A0ABD3R225"/>
<protein>
    <submittedName>
        <fullName evidence="2">Uncharacterized protein</fullName>
    </submittedName>
</protein>
<dbReference type="SUPFAM" id="SSF81383">
    <property type="entry name" value="F-box domain"/>
    <property type="match status" value="1"/>
</dbReference>
<evidence type="ECO:0000313" key="3">
    <source>
        <dbReference type="Proteomes" id="UP001530377"/>
    </source>
</evidence>
<feature type="compositionally biased region" description="Low complexity" evidence="1">
    <location>
        <begin position="248"/>
        <end position="262"/>
    </location>
</feature>
<feature type="compositionally biased region" description="Basic and acidic residues" evidence="1">
    <location>
        <begin position="127"/>
        <end position="141"/>
    </location>
</feature>
<name>A0ABD3R225_9STRA</name>
<dbReference type="Proteomes" id="UP001530377">
    <property type="component" value="Unassembled WGS sequence"/>
</dbReference>
<proteinExistence type="predicted"/>
<feature type="compositionally biased region" description="Basic residues" evidence="1">
    <location>
        <begin position="183"/>
        <end position="192"/>
    </location>
</feature>
<evidence type="ECO:0000256" key="1">
    <source>
        <dbReference type="SAM" id="MobiDB-lite"/>
    </source>
</evidence>
<feature type="region of interest" description="Disordered" evidence="1">
    <location>
        <begin position="414"/>
        <end position="449"/>
    </location>
</feature>
<feature type="compositionally biased region" description="Basic and acidic residues" evidence="1">
    <location>
        <begin position="8"/>
        <end position="17"/>
    </location>
</feature>
<feature type="compositionally biased region" description="Basic residues" evidence="1">
    <location>
        <begin position="18"/>
        <end position="35"/>
    </location>
</feature>
<accession>A0ABD3R225</accession>
<feature type="region of interest" description="Disordered" evidence="1">
    <location>
        <begin position="1"/>
        <end position="50"/>
    </location>
</feature>
<dbReference type="EMBL" id="JALLPB020000864">
    <property type="protein sequence ID" value="KAL3806197.1"/>
    <property type="molecule type" value="Genomic_DNA"/>
</dbReference>
<evidence type="ECO:0000313" key="2">
    <source>
        <dbReference type="EMBL" id="KAL3806197.1"/>
    </source>
</evidence>
<feature type="region of interest" description="Disordered" evidence="1">
    <location>
        <begin position="64"/>
        <end position="110"/>
    </location>
</feature>
<keyword evidence="3" id="KW-1185">Reference proteome</keyword>
<feature type="region of interest" description="Disordered" evidence="1">
    <location>
        <begin position="306"/>
        <end position="330"/>
    </location>
</feature>